<dbReference type="OrthoDB" id="1425928at2"/>
<proteinExistence type="predicted"/>
<sequence length="398" mass="44471">MKKFHIVGAFDRHNYGDILFPLIHSEIIKRATRGAAEINYYAITPADLTTQGGVTTQSIKALIQKSPKEDEVVIMSGGDILAADWPTMAGHVSSPATYFCLRALFKILGFSISNSLIKGIWLQKNDFPYILSKKTIKSKVYYSCVGGSWFIPKNDRHHLDRVSSELRKVDGISVRDTRIQKLLATKNIKARLVPDSALIMSDIYPLASLETRNWKASLRKSHNFSAKNFIVFQCAKNCTSNNLKHITNQLSEISNKTGTSILLLPIGRATGHEDHVVLEQVYNSLSQNGVPCAIQDSAHVLDIMASIAFSKSYIGTSLHGAITSYSFGHKVCGIMTEKVKKLDDFVSTWMHTEDFHLAPKTDFSESFIALTQKSHSISNTRKLESHKKAIYDELSLYR</sequence>
<dbReference type="PATRIC" id="fig|294.162.peg.5638"/>
<evidence type="ECO:0000259" key="1">
    <source>
        <dbReference type="Pfam" id="PF04230"/>
    </source>
</evidence>
<name>A0A0P8Z8H3_PSEFL</name>
<dbReference type="Proteomes" id="UP000050349">
    <property type="component" value="Unassembled WGS sequence"/>
</dbReference>
<dbReference type="EMBL" id="LJXB01000092">
    <property type="protein sequence ID" value="KPU52874.1"/>
    <property type="molecule type" value="Genomic_DNA"/>
</dbReference>
<accession>A0A0P8Z8H3</accession>
<evidence type="ECO:0000313" key="2">
    <source>
        <dbReference type="EMBL" id="KPU52874.1"/>
    </source>
</evidence>
<reference evidence="2 3" key="1">
    <citation type="submission" date="2015-09" db="EMBL/GenBank/DDBJ databases">
        <authorList>
            <person name="Jackson K.R."/>
            <person name="Lunt B.L."/>
            <person name="Fisher J.N.B."/>
            <person name="Gardner A.V."/>
            <person name="Bailey M.E."/>
            <person name="Deus L.M."/>
            <person name="Earl A.S."/>
            <person name="Gibby P.D."/>
            <person name="Hartmann K.A."/>
            <person name="Liu J.E."/>
            <person name="Manci A.M."/>
            <person name="Nielsen D.A."/>
            <person name="Solomon M.B."/>
            <person name="Breakwell D.P."/>
            <person name="Burnett S.H."/>
            <person name="Grose J.H."/>
        </authorList>
    </citation>
    <scope>NUCLEOTIDE SEQUENCE [LARGE SCALE GENOMIC DNA]</scope>
    <source>
        <strain evidence="2 3">S613</strain>
    </source>
</reference>
<dbReference type="GO" id="GO:0016740">
    <property type="term" value="F:transferase activity"/>
    <property type="evidence" value="ECO:0007669"/>
    <property type="project" value="UniProtKB-KW"/>
</dbReference>
<gene>
    <name evidence="2" type="ORF">AN403_689</name>
</gene>
<comment type="caution">
    <text evidence="2">The sequence shown here is derived from an EMBL/GenBank/DDBJ whole genome shotgun (WGS) entry which is preliminary data.</text>
</comment>
<organism evidence="2 3">
    <name type="scientific">Pseudomonas fluorescens</name>
    <dbReference type="NCBI Taxonomy" id="294"/>
    <lineage>
        <taxon>Bacteria</taxon>
        <taxon>Pseudomonadati</taxon>
        <taxon>Pseudomonadota</taxon>
        <taxon>Gammaproteobacteria</taxon>
        <taxon>Pseudomonadales</taxon>
        <taxon>Pseudomonadaceae</taxon>
        <taxon>Pseudomonas</taxon>
    </lineage>
</organism>
<evidence type="ECO:0000313" key="3">
    <source>
        <dbReference type="Proteomes" id="UP000050349"/>
    </source>
</evidence>
<feature type="domain" description="Polysaccharide pyruvyl transferase" evidence="1">
    <location>
        <begin position="64"/>
        <end position="334"/>
    </location>
</feature>
<dbReference type="AlphaFoldDB" id="A0A0P8Z8H3"/>
<dbReference type="Pfam" id="PF04230">
    <property type="entry name" value="PS_pyruv_trans"/>
    <property type="match status" value="1"/>
</dbReference>
<keyword evidence="2" id="KW-0808">Transferase</keyword>
<dbReference type="RefSeq" id="WP_081015236.1">
    <property type="nucleotide sequence ID" value="NZ_LJXB01000092.1"/>
</dbReference>
<protein>
    <submittedName>
        <fullName evidence="2">Polysaccharide pyruvyl transferase family protein</fullName>
    </submittedName>
</protein>
<dbReference type="InterPro" id="IPR007345">
    <property type="entry name" value="Polysacch_pyruvyl_Trfase"/>
</dbReference>